<evidence type="ECO:0000313" key="3">
    <source>
        <dbReference type="Proteomes" id="UP000267524"/>
    </source>
</evidence>
<reference evidence="2 3" key="1">
    <citation type="submission" date="2018-08" db="EMBL/GenBank/DDBJ databases">
        <title>Chryseobacterium nematophagum: a novel matrix digesting pathogen of nematodes.</title>
        <authorList>
            <person name="Page A."/>
            <person name="Roberts M."/>
            <person name="Felix M.-A."/>
            <person name="Weir W."/>
        </authorList>
    </citation>
    <scope>NUCLEOTIDE SEQUENCE [LARGE SCALE GENOMIC DNA]</scope>
    <source>
        <strain evidence="2 3">JUb275</strain>
    </source>
</reference>
<dbReference type="Proteomes" id="UP000267524">
    <property type="component" value="Unassembled WGS sequence"/>
</dbReference>
<protein>
    <recommendedName>
        <fullName evidence="1">Lipocalin-like domain-containing protein</fullName>
    </recommendedName>
</protein>
<dbReference type="Gene3D" id="2.40.128.280">
    <property type="match status" value="1"/>
</dbReference>
<dbReference type="AlphaFoldDB" id="A0A3M7L8D5"/>
<organism evidence="2 3">
    <name type="scientific">Chryseobacterium nematophagum</name>
    <dbReference type="NCBI Taxonomy" id="2305228"/>
    <lineage>
        <taxon>Bacteria</taxon>
        <taxon>Pseudomonadati</taxon>
        <taxon>Bacteroidota</taxon>
        <taxon>Flavobacteriia</taxon>
        <taxon>Flavobacteriales</taxon>
        <taxon>Weeksellaceae</taxon>
        <taxon>Chryseobacterium group</taxon>
        <taxon>Chryseobacterium</taxon>
    </lineage>
</organism>
<dbReference type="RefSeq" id="WP_122548188.1">
    <property type="nucleotide sequence ID" value="NZ_QWIV01000014.1"/>
</dbReference>
<dbReference type="InterPro" id="IPR024311">
    <property type="entry name" value="Lipocalin-like"/>
</dbReference>
<feature type="domain" description="Lipocalin-like" evidence="1">
    <location>
        <begin position="45"/>
        <end position="140"/>
    </location>
</feature>
<evidence type="ECO:0000313" key="2">
    <source>
        <dbReference type="EMBL" id="RMZ59041.1"/>
    </source>
</evidence>
<gene>
    <name evidence="2" type="ORF">D1632_15895</name>
</gene>
<dbReference type="PROSITE" id="PS51257">
    <property type="entry name" value="PROKAR_LIPOPROTEIN"/>
    <property type="match status" value="1"/>
</dbReference>
<proteinExistence type="predicted"/>
<dbReference type="Pfam" id="PF12702">
    <property type="entry name" value="Lipocalin_3"/>
    <property type="match status" value="1"/>
</dbReference>
<keyword evidence="3" id="KW-1185">Reference proteome</keyword>
<accession>A0A3M7L8D5</accession>
<sequence>MKNKGILIILSALFVACTSPKKEEAAAADTTSTSTEAPAAQEVNKDQLVGKWLQPIPGQENQKQGFQLNKDNTASSLNIHTLLYDKWEVTNDKLLLWSHTEGVKEASANVDTLLIKKLTETELVVSPLKGGPADEQTYKKEK</sequence>
<evidence type="ECO:0000259" key="1">
    <source>
        <dbReference type="Pfam" id="PF12702"/>
    </source>
</evidence>
<comment type="caution">
    <text evidence="2">The sequence shown here is derived from an EMBL/GenBank/DDBJ whole genome shotgun (WGS) entry which is preliminary data.</text>
</comment>
<name>A0A3M7L8D5_9FLAO</name>
<dbReference type="EMBL" id="QWIV01000014">
    <property type="protein sequence ID" value="RMZ59041.1"/>
    <property type="molecule type" value="Genomic_DNA"/>
</dbReference>